<dbReference type="Pfam" id="PF07983">
    <property type="entry name" value="X8"/>
    <property type="match status" value="1"/>
</dbReference>
<dbReference type="STRING" id="264951.A0A443I3T7"/>
<dbReference type="Pfam" id="PF03198">
    <property type="entry name" value="Glyco_hydro_72"/>
    <property type="match status" value="1"/>
</dbReference>
<comment type="subcellular location">
    <subcellularLocation>
        <location evidence="1 10">Cell membrane</location>
        <topology evidence="1 10">Lipid-anchor</topology>
        <topology evidence="1 10">GPI-anchor</topology>
    </subcellularLocation>
</comment>
<evidence type="ECO:0000256" key="10">
    <source>
        <dbReference type="RuleBase" id="RU361209"/>
    </source>
</evidence>
<dbReference type="SUPFAM" id="SSF51445">
    <property type="entry name" value="(Trans)glycosidases"/>
    <property type="match status" value="1"/>
</dbReference>
<comment type="function">
    <text evidence="9">Splits internally a 1,3-beta-glucan molecule and transfers the newly generated reducing end (the donor) to the non-reducing end of another 1,3-beta-glucan molecule (the acceptor) forming a 1,3-beta linkage, resulting in the elongation of 1,3-beta-glucan chains in the cell wall. Involved in cell wall morphogenesis.</text>
</comment>
<dbReference type="Gene3D" id="3.20.20.80">
    <property type="entry name" value="Glycosidases"/>
    <property type="match status" value="1"/>
</dbReference>
<dbReference type="AlphaFoldDB" id="A0A443I3T7"/>
<dbReference type="Gene3D" id="1.20.58.1040">
    <property type="match status" value="1"/>
</dbReference>
<evidence type="ECO:0000313" key="12">
    <source>
        <dbReference type="EMBL" id="RWQ98732.1"/>
    </source>
</evidence>
<dbReference type="GeneID" id="39595153"/>
<reference evidence="12 13" key="1">
    <citation type="journal article" date="2018" name="Front. Microbiol.">
        <title>Genomic and genetic insights into a cosmopolitan fungus, Paecilomyces variotii (Eurotiales).</title>
        <authorList>
            <person name="Urquhart A.S."/>
            <person name="Mondo S.J."/>
            <person name="Makela M.R."/>
            <person name="Hane J.K."/>
            <person name="Wiebenga A."/>
            <person name="He G."/>
            <person name="Mihaltcheva S."/>
            <person name="Pangilinan J."/>
            <person name="Lipzen A."/>
            <person name="Barry K."/>
            <person name="de Vries R.P."/>
            <person name="Grigoriev I.V."/>
            <person name="Idnurm A."/>
        </authorList>
    </citation>
    <scope>NUCLEOTIDE SEQUENCE [LARGE SCALE GENOMIC DNA]</scope>
    <source>
        <strain evidence="12 13">CBS 101075</strain>
    </source>
</reference>
<feature type="chain" id="PRO_5018815768" description="1,3-beta-glucanosyltransferase" evidence="10">
    <location>
        <begin position="23"/>
        <end position="535"/>
    </location>
</feature>
<dbReference type="SMART" id="SM00768">
    <property type="entry name" value="X8"/>
    <property type="match status" value="1"/>
</dbReference>
<dbReference type="Proteomes" id="UP000283841">
    <property type="component" value="Unassembled WGS sequence"/>
</dbReference>
<dbReference type="EMBL" id="RCNU01000002">
    <property type="protein sequence ID" value="RWQ98732.1"/>
    <property type="molecule type" value="Genomic_DNA"/>
</dbReference>
<organism evidence="12 13">
    <name type="scientific">Byssochlamys spectabilis</name>
    <name type="common">Paecilomyces variotii</name>
    <dbReference type="NCBI Taxonomy" id="264951"/>
    <lineage>
        <taxon>Eukaryota</taxon>
        <taxon>Fungi</taxon>
        <taxon>Dikarya</taxon>
        <taxon>Ascomycota</taxon>
        <taxon>Pezizomycotina</taxon>
        <taxon>Eurotiomycetes</taxon>
        <taxon>Eurotiomycetidae</taxon>
        <taxon>Eurotiales</taxon>
        <taxon>Thermoascaceae</taxon>
        <taxon>Paecilomyces</taxon>
    </lineage>
</organism>
<comment type="caution">
    <text evidence="12">The sequence shown here is derived from an EMBL/GenBank/DDBJ whole genome shotgun (WGS) entry which is preliminary data.</text>
</comment>
<dbReference type="InterPro" id="IPR004886">
    <property type="entry name" value="Glucanosyltransferase"/>
</dbReference>
<dbReference type="VEuPathDB" id="FungiDB:C8Q69DRAFT_182001"/>
<evidence type="ECO:0000256" key="3">
    <source>
        <dbReference type="ARBA" id="ARBA00022622"/>
    </source>
</evidence>
<sequence>MKAMQLLSTAFVAACFFLHSYAADVDPIVIKGKHFFYKTNGTEFFIKGLAYQSNTPSDSGQSYVDPLTDVAGCRRDIPYLRELSTNVIRVYAIDPDGDHSECMQMLADAGIYVFADLSEPSQSIVRSHPQWNIELYTRYTSVVDALAKYTNVIGFFAGNEVTNNMSYTPASAFVKAAVRDTKSYIYEKGYRDIPVGYAADDDAELRGIITQYFDCGTDAERVDFWGLNIYEWCGNSSFQSSGYADRTKEFEAFNIPAFFSEYGCNTIRPREFKEAEALFGPQMTKVWSGGIVYMFQQEDNNYGVVSIEGDTIHTLTDFPYLSSQMAKAKPTGTNMAQYTPTVTANAACPTVNTTWQAGTVLPPTPNKELCSCMAESVTCRPKAGLSGKDVGNLLGIVCGLSEKACTGISGNAATGTFGSFSMCDADDQLAWALNAYYLEQKKAGNGASACDFKGSATSSSAQKPTGTCAALLSAAGSFGTGTVTDEETGSGRSKPSKGVAASSLYASQTITIPSVAQIGLYLLCAFGAGMGMVLM</sequence>
<dbReference type="RefSeq" id="XP_028488377.1">
    <property type="nucleotide sequence ID" value="XM_028625876.1"/>
</dbReference>
<dbReference type="InterPro" id="IPR017853">
    <property type="entry name" value="GH"/>
</dbReference>
<keyword evidence="5 10" id="KW-0472">Membrane</keyword>
<keyword evidence="7" id="KW-0325">Glycoprotein</keyword>
<dbReference type="GO" id="GO:0071970">
    <property type="term" value="P:fungal-type cell wall (1-&gt;3)-beta-D-glucan biosynthetic process"/>
    <property type="evidence" value="ECO:0007669"/>
    <property type="project" value="TreeGrafter"/>
</dbReference>
<dbReference type="GO" id="GO:0005886">
    <property type="term" value="C:plasma membrane"/>
    <property type="evidence" value="ECO:0007669"/>
    <property type="project" value="UniProtKB-SubCell"/>
</dbReference>
<keyword evidence="3 10" id="KW-0336">GPI-anchor</keyword>
<keyword evidence="13" id="KW-1185">Reference proteome</keyword>
<feature type="signal peptide" evidence="10">
    <location>
        <begin position="1"/>
        <end position="22"/>
    </location>
</feature>
<keyword evidence="4 10" id="KW-0732">Signal</keyword>
<comment type="similarity">
    <text evidence="2 10">Belongs to the glycosyl hydrolase 72 family.</text>
</comment>
<dbReference type="PROSITE" id="PS51257">
    <property type="entry name" value="PROKAR_LIPOPROTEIN"/>
    <property type="match status" value="1"/>
</dbReference>
<evidence type="ECO:0000256" key="7">
    <source>
        <dbReference type="ARBA" id="ARBA00023180"/>
    </source>
</evidence>
<evidence type="ECO:0000256" key="6">
    <source>
        <dbReference type="ARBA" id="ARBA00023157"/>
    </source>
</evidence>
<dbReference type="InterPro" id="IPR012946">
    <property type="entry name" value="X8"/>
</dbReference>
<keyword evidence="8 10" id="KW-0449">Lipoprotein</keyword>
<evidence type="ECO:0000259" key="11">
    <source>
        <dbReference type="SMART" id="SM00768"/>
    </source>
</evidence>
<evidence type="ECO:0000256" key="8">
    <source>
        <dbReference type="ARBA" id="ARBA00023288"/>
    </source>
</evidence>
<proteinExistence type="inferred from homology"/>
<keyword evidence="10 12" id="KW-0808">Transferase</keyword>
<gene>
    <name evidence="12" type="ORF">C8Q69DRAFT_182001</name>
</gene>
<evidence type="ECO:0000256" key="9">
    <source>
        <dbReference type="ARBA" id="ARBA00025026"/>
    </source>
</evidence>
<dbReference type="FunFam" id="3.20.20.80:FF:000038">
    <property type="entry name" value="1,3-beta-glucanosyltransferase"/>
    <property type="match status" value="1"/>
</dbReference>
<dbReference type="GO" id="GO:0098552">
    <property type="term" value="C:side of membrane"/>
    <property type="evidence" value="ECO:0007669"/>
    <property type="project" value="UniProtKB-KW"/>
</dbReference>
<name>A0A443I3T7_BYSSP</name>
<dbReference type="GO" id="GO:0042124">
    <property type="term" value="F:1,3-beta-glucanosyltransferase activity"/>
    <property type="evidence" value="ECO:0007669"/>
    <property type="project" value="TreeGrafter"/>
</dbReference>
<accession>A0A443I3T7</accession>
<feature type="domain" description="X8" evidence="11">
    <location>
        <begin position="377"/>
        <end position="470"/>
    </location>
</feature>
<dbReference type="PANTHER" id="PTHR31468">
    <property type="entry name" value="1,3-BETA-GLUCANOSYLTRANSFERASE GAS1"/>
    <property type="match status" value="1"/>
</dbReference>
<evidence type="ECO:0000256" key="4">
    <source>
        <dbReference type="ARBA" id="ARBA00022729"/>
    </source>
</evidence>
<evidence type="ECO:0000313" key="13">
    <source>
        <dbReference type="Proteomes" id="UP000283841"/>
    </source>
</evidence>
<evidence type="ECO:0000256" key="2">
    <source>
        <dbReference type="ARBA" id="ARBA00007528"/>
    </source>
</evidence>
<evidence type="ECO:0000256" key="1">
    <source>
        <dbReference type="ARBA" id="ARBA00004609"/>
    </source>
</evidence>
<protein>
    <recommendedName>
        <fullName evidence="10">1,3-beta-glucanosyltransferase</fullName>
        <ecNumber evidence="10">2.4.1.-</ecNumber>
    </recommendedName>
</protein>
<dbReference type="PANTHER" id="PTHR31468:SF2">
    <property type="entry name" value="1,3-BETA-GLUCANOSYLTRANSFERASE GAS1"/>
    <property type="match status" value="1"/>
</dbReference>
<keyword evidence="6" id="KW-1015">Disulfide bond</keyword>
<dbReference type="EC" id="2.4.1.-" evidence="10"/>
<evidence type="ECO:0000256" key="5">
    <source>
        <dbReference type="ARBA" id="ARBA00023136"/>
    </source>
</evidence>
<dbReference type="GO" id="GO:0031505">
    <property type="term" value="P:fungal-type cell wall organization"/>
    <property type="evidence" value="ECO:0007669"/>
    <property type="project" value="TreeGrafter"/>
</dbReference>